<evidence type="ECO:0000259" key="8">
    <source>
        <dbReference type="Pfam" id="PF02771"/>
    </source>
</evidence>
<comment type="similarity">
    <text evidence="2">Belongs to the acyl-CoA dehydrogenase family.</text>
</comment>
<evidence type="ECO:0000259" key="6">
    <source>
        <dbReference type="Pfam" id="PF00441"/>
    </source>
</evidence>
<dbReference type="GO" id="GO:0003995">
    <property type="term" value="F:acyl-CoA dehydrogenase activity"/>
    <property type="evidence" value="ECO:0007669"/>
    <property type="project" value="TreeGrafter"/>
</dbReference>
<dbReference type="InterPro" id="IPR046373">
    <property type="entry name" value="Acyl-CoA_Oxase/DH_mid-dom_sf"/>
</dbReference>
<evidence type="ECO:0000256" key="2">
    <source>
        <dbReference type="ARBA" id="ARBA00009347"/>
    </source>
</evidence>
<evidence type="ECO:0000313" key="10">
    <source>
        <dbReference type="Proteomes" id="UP000664800"/>
    </source>
</evidence>
<dbReference type="RefSeq" id="WP_276728445.1">
    <property type="nucleotide sequence ID" value="NZ_JAFKMR010000012.1"/>
</dbReference>
<protein>
    <submittedName>
        <fullName evidence="9">Acyl-CoA dehydrogenase family protein</fullName>
    </submittedName>
</protein>
<dbReference type="Proteomes" id="UP000664800">
    <property type="component" value="Unassembled WGS sequence"/>
</dbReference>
<dbReference type="InterPro" id="IPR036250">
    <property type="entry name" value="AcylCo_DH-like_C"/>
</dbReference>
<evidence type="ECO:0000256" key="5">
    <source>
        <dbReference type="ARBA" id="ARBA00023002"/>
    </source>
</evidence>
<dbReference type="InterPro" id="IPR009100">
    <property type="entry name" value="AcylCoA_DH/oxidase_NM_dom_sf"/>
</dbReference>
<proteinExistence type="inferred from homology"/>
<dbReference type="InterPro" id="IPR037069">
    <property type="entry name" value="AcylCoA_DH/ox_N_sf"/>
</dbReference>
<dbReference type="EMBL" id="JAFKMR010000012">
    <property type="protein sequence ID" value="MBN8743552.1"/>
    <property type="molecule type" value="Genomic_DNA"/>
</dbReference>
<dbReference type="SUPFAM" id="SSF47203">
    <property type="entry name" value="Acyl-CoA dehydrogenase C-terminal domain-like"/>
    <property type="match status" value="1"/>
</dbReference>
<dbReference type="GO" id="GO:0050660">
    <property type="term" value="F:flavin adenine dinucleotide binding"/>
    <property type="evidence" value="ECO:0007669"/>
    <property type="project" value="InterPro"/>
</dbReference>
<dbReference type="InterPro" id="IPR006091">
    <property type="entry name" value="Acyl-CoA_Oxase/DH_mid-dom"/>
</dbReference>
<dbReference type="Gene3D" id="1.10.540.10">
    <property type="entry name" value="Acyl-CoA dehydrogenase/oxidase, N-terminal domain"/>
    <property type="match status" value="1"/>
</dbReference>
<gene>
    <name evidence="9" type="ORF">J0I24_04510</name>
</gene>
<sequence length="374" mass="40489">MQWHATEQQSQLADALERFMQRDYSFEQRRALAAGAGFSPQSWALLAELGITALLVPETFGGLGASVQDGLHALQTLAPALPLEPVVASSLLATHLLSGCSETAAARAWLPRMAEGRAIATPAHFEAEQGFATEQPQTQARHDGDGWLLHGAKSLVLQAQFADVLLVSATADDGQMAWFAVEPGSSGVHLRAYPLLDGQRAANVTFDGVRLLAAARIDRPGQGAALYGAMRDVWLAALCAEAVGILQATLDATVTYLNTRQQFGQPIGRFQVLQHRAVRMWMELEQARSMALLAADVCTQGDAVQRTRLLAAAKARVGQACSYVSQQAVQLHGGMGMTDEMQVSHWFKRLTVIELWLHDSDSHLQRYANSLRAA</sequence>
<feature type="domain" description="Acyl-CoA oxidase/dehydrogenase middle" evidence="7">
    <location>
        <begin position="126"/>
        <end position="206"/>
    </location>
</feature>
<evidence type="ECO:0000313" key="9">
    <source>
        <dbReference type="EMBL" id="MBN8743552.1"/>
    </source>
</evidence>
<dbReference type="Gene3D" id="1.20.140.10">
    <property type="entry name" value="Butyryl-CoA Dehydrogenase, subunit A, domain 3"/>
    <property type="match status" value="1"/>
</dbReference>
<name>A0A8I1MX05_THIA3</name>
<feature type="domain" description="Acyl-CoA dehydrogenase/oxidase C-terminal" evidence="6">
    <location>
        <begin position="237"/>
        <end position="356"/>
    </location>
</feature>
<comment type="caution">
    <text evidence="9">The sequence shown here is derived from an EMBL/GenBank/DDBJ whole genome shotgun (WGS) entry which is preliminary data.</text>
</comment>
<comment type="cofactor">
    <cofactor evidence="1">
        <name>FAD</name>
        <dbReference type="ChEBI" id="CHEBI:57692"/>
    </cofactor>
</comment>
<feature type="domain" description="Acyl-CoA dehydrogenase/oxidase N-terminal" evidence="8">
    <location>
        <begin position="6"/>
        <end position="116"/>
    </location>
</feature>
<reference evidence="9" key="1">
    <citation type="submission" date="2021-02" db="EMBL/GenBank/DDBJ databases">
        <title>Thiocyanate and organic carbon inputs drive convergent selection for specific autotrophic Afipia and Thiobacillus strains within complex microbiomes.</title>
        <authorList>
            <person name="Huddy R.J."/>
            <person name="Sachdeva R."/>
            <person name="Kadzinga F."/>
            <person name="Kantor R.S."/>
            <person name="Harrison S.T.L."/>
            <person name="Banfield J.F."/>
        </authorList>
    </citation>
    <scope>NUCLEOTIDE SEQUENCE</scope>
    <source>
        <strain evidence="9">SCN18_13_7_16_R3_B_64_19</strain>
    </source>
</reference>
<dbReference type="InterPro" id="IPR013786">
    <property type="entry name" value="AcylCoA_DH/ox_N"/>
</dbReference>
<keyword evidence="5" id="KW-0560">Oxidoreductase</keyword>
<accession>A0A8I1MX05</accession>
<evidence type="ECO:0000256" key="3">
    <source>
        <dbReference type="ARBA" id="ARBA00022630"/>
    </source>
</evidence>
<keyword evidence="3" id="KW-0285">Flavoprotein</keyword>
<evidence type="ECO:0000256" key="4">
    <source>
        <dbReference type="ARBA" id="ARBA00022827"/>
    </source>
</evidence>
<dbReference type="Pfam" id="PF02771">
    <property type="entry name" value="Acyl-CoA_dh_N"/>
    <property type="match status" value="1"/>
</dbReference>
<dbReference type="Pfam" id="PF00441">
    <property type="entry name" value="Acyl-CoA_dh_1"/>
    <property type="match status" value="1"/>
</dbReference>
<dbReference type="PANTHER" id="PTHR43884:SF20">
    <property type="entry name" value="ACYL-COA DEHYDROGENASE FADE28"/>
    <property type="match status" value="1"/>
</dbReference>
<evidence type="ECO:0000256" key="1">
    <source>
        <dbReference type="ARBA" id="ARBA00001974"/>
    </source>
</evidence>
<dbReference type="Gene3D" id="2.40.110.10">
    <property type="entry name" value="Butyryl-CoA Dehydrogenase, subunit A, domain 2"/>
    <property type="match status" value="1"/>
</dbReference>
<dbReference type="PANTHER" id="PTHR43884">
    <property type="entry name" value="ACYL-COA DEHYDROGENASE"/>
    <property type="match status" value="1"/>
</dbReference>
<organism evidence="9 10">
    <name type="scientific">Thiomonas arsenitoxydans (strain DSM 22701 / CIP 110005 / 3As)</name>
    <dbReference type="NCBI Taxonomy" id="426114"/>
    <lineage>
        <taxon>Bacteria</taxon>
        <taxon>Pseudomonadati</taxon>
        <taxon>Pseudomonadota</taxon>
        <taxon>Betaproteobacteria</taxon>
        <taxon>Burkholderiales</taxon>
        <taxon>Thiomonas</taxon>
    </lineage>
</organism>
<dbReference type="SUPFAM" id="SSF56645">
    <property type="entry name" value="Acyl-CoA dehydrogenase NM domain-like"/>
    <property type="match status" value="1"/>
</dbReference>
<dbReference type="AlphaFoldDB" id="A0A8I1MX05"/>
<evidence type="ECO:0000259" key="7">
    <source>
        <dbReference type="Pfam" id="PF02770"/>
    </source>
</evidence>
<dbReference type="Pfam" id="PF02770">
    <property type="entry name" value="Acyl-CoA_dh_M"/>
    <property type="match status" value="1"/>
</dbReference>
<keyword evidence="4" id="KW-0274">FAD</keyword>
<dbReference type="CDD" id="cd00567">
    <property type="entry name" value="ACAD"/>
    <property type="match status" value="1"/>
</dbReference>
<dbReference type="InterPro" id="IPR009075">
    <property type="entry name" value="AcylCo_DH/oxidase_C"/>
</dbReference>